<evidence type="ECO:0000313" key="6">
    <source>
        <dbReference type="EMBL" id="MBY5959355.1"/>
    </source>
</evidence>
<evidence type="ECO:0000256" key="1">
    <source>
        <dbReference type="ARBA" id="ARBA00022487"/>
    </source>
</evidence>
<keyword evidence="7" id="KW-1185">Reference proteome</keyword>
<protein>
    <submittedName>
        <fullName evidence="6">Acetylxylan esterase</fullName>
    </submittedName>
</protein>
<dbReference type="InterPro" id="IPR054579">
    <property type="entry name" value="GCE-like_dom"/>
</dbReference>
<comment type="caution">
    <text evidence="6">The sequence shown here is derived from an EMBL/GenBank/DDBJ whole genome shotgun (WGS) entry which is preliminary data.</text>
</comment>
<organism evidence="6 7">
    <name type="scientific">Membranihabitans marinus</name>
    <dbReference type="NCBI Taxonomy" id="1227546"/>
    <lineage>
        <taxon>Bacteria</taxon>
        <taxon>Pseudomonadati</taxon>
        <taxon>Bacteroidota</taxon>
        <taxon>Saprospiria</taxon>
        <taxon>Saprospirales</taxon>
        <taxon>Saprospiraceae</taxon>
        <taxon>Membranihabitans</taxon>
    </lineage>
</organism>
<keyword evidence="2 4" id="KW-0732">Signal</keyword>
<reference evidence="6" key="1">
    <citation type="submission" date="2021-06" db="EMBL/GenBank/DDBJ databases">
        <title>44 bacteria genomes isolated from Dapeng, Shenzhen.</title>
        <authorList>
            <person name="Zheng W."/>
            <person name="Yu S."/>
            <person name="Huang Y."/>
        </authorList>
    </citation>
    <scope>NUCLEOTIDE SEQUENCE</scope>
    <source>
        <strain evidence="6">DP5N28-2</strain>
    </source>
</reference>
<dbReference type="PANTHER" id="PTHR22946:SF8">
    <property type="entry name" value="ACETYL XYLAN ESTERASE DOMAIN-CONTAINING PROTEIN"/>
    <property type="match status" value="1"/>
</dbReference>
<keyword evidence="1" id="KW-0719">Serine esterase</keyword>
<accession>A0A953L9Z4</accession>
<feature type="signal peptide" evidence="4">
    <location>
        <begin position="1"/>
        <end position="24"/>
    </location>
</feature>
<evidence type="ECO:0000256" key="4">
    <source>
        <dbReference type="SAM" id="SignalP"/>
    </source>
</evidence>
<evidence type="ECO:0000256" key="3">
    <source>
        <dbReference type="ARBA" id="ARBA00022801"/>
    </source>
</evidence>
<evidence type="ECO:0000259" key="5">
    <source>
        <dbReference type="Pfam" id="PF22244"/>
    </source>
</evidence>
<gene>
    <name evidence="6" type="ORF">KUV50_14485</name>
</gene>
<evidence type="ECO:0000256" key="2">
    <source>
        <dbReference type="ARBA" id="ARBA00022729"/>
    </source>
</evidence>
<dbReference type="RefSeq" id="WP_222580889.1">
    <property type="nucleotide sequence ID" value="NZ_JAHVHU010000013.1"/>
</dbReference>
<dbReference type="GO" id="GO:0052689">
    <property type="term" value="F:carboxylic ester hydrolase activity"/>
    <property type="evidence" value="ECO:0007669"/>
    <property type="project" value="UniProtKB-KW"/>
</dbReference>
<dbReference type="InterPro" id="IPR029058">
    <property type="entry name" value="AB_hydrolase_fold"/>
</dbReference>
<sequence>MRNSTTFLFAVVAIISAFTPTIFAQTDHLCQGHYWTEDEGNQKMKEFAAQWSDKVSWESRADVIKKGIINGLRLEEMPQEHFPFQPIIHSPKQMDGYTVENIAIVSFPGFYITGNLYKPTNYEGRIPAILSPHGHWEDRRFSDEVQTRAAVLARMGAMVFTYDMIGYGESTQTEHRFDYTLLLQTWNSKRVLDYLTSRNDVDPERIGITGASGGGTQTFILTAIDDRIAASAPVVMVSAHFFGGCVGESGMPIHKSTHHQTNNVEIAALCAPRPMMVISNGNDWTRNNPRVEVPYLQRVYALYDAEHKMESIHLPTERHDYGYNKRAPMYLFFAHHLGLSAGNVPFNDGVDESFVEILPREQLTVFNADHPRPDDALIGVEAVMGYLGY</sequence>
<proteinExistence type="predicted"/>
<dbReference type="AlphaFoldDB" id="A0A953L9Z4"/>
<dbReference type="PANTHER" id="PTHR22946">
    <property type="entry name" value="DIENELACTONE HYDROLASE DOMAIN-CONTAINING PROTEIN-RELATED"/>
    <property type="match status" value="1"/>
</dbReference>
<keyword evidence="3" id="KW-0378">Hydrolase</keyword>
<dbReference type="Pfam" id="PF22244">
    <property type="entry name" value="GCE_fung"/>
    <property type="match status" value="1"/>
</dbReference>
<feature type="domain" description="4-O-methyl-glucuronoyl methylesterase-like" evidence="5">
    <location>
        <begin position="183"/>
        <end position="233"/>
    </location>
</feature>
<dbReference type="EMBL" id="JAHVHU010000013">
    <property type="protein sequence ID" value="MBY5959355.1"/>
    <property type="molecule type" value="Genomic_DNA"/>
</dbReference>
<dbReference type="InterPro" id="IPR050261">
    <property type="entry name" value="FrsA_esterase"/>
</dbReference>
<feature type="chain" id="PRO_5036956474" evidence="4">
    <location>
        <begin position="25"/>
        <end position="389"/>
    </location>
</feature>
<dbReference type="SUPFAM" id="SSF53474">
    <property type="entry name" value="alpha/beta-Hydrolases"/>
    <property type="match status" value="1"/>
</dbReference>
<dbReference type="Proteomes" id="UP000753961">
    <property type="component" value="Unassembled WGS sequence"/>
</dbReference>
<evidence type="ECO:0000313" key="7">
    <source>
        <dbReference type="Proteomes" id="UP000753961"/>
    </source>
</evidence>
<name>A0A953L9Z4_9BACT</name>
<dbReference type="Gene3D" id="3.40.50.1820">
    <property type="entry name" value="alpha/beta hydrolase"/>
    <property type="match status" value="1"/>
</dbReference>